<dbReference type="InParanoid" id="A0A0H2SLV9"/>
<name>A0A0H2SLV9_9AGAM</name>
<feature type="signal peptide" evidence="2">
    <location>
        <begin position="1"/>
        <end position="18"/>
    </location>
</feature>
<gene>
    <name evidence="4" type="ORF">SCHPADRAFT_886508</name>
</gene>
<feature type="compositionally biased region" description="Low complexity" evidence="1">
    <location>
        <begin position="517"/>
        <end position="531"/>
    </location>
</feature>
<dbReference type="SUPFAM" id="SSF51445">
    <property type="entry name" value="(Trans)glycosidases"/>
    <property type="match status" value="1"/>
</dbReference>
<keyword evidence="2" id="KW-0732">Signal</keyword>
<evidence type="ECO:0000256" key="1">
    <source>
        <dbReference type="SAM" id="MobiDB-lite"/>
    </source>
</evidence>
<dbReference type="InterPro" id="IPR017853">
    <property type="entry name" value="GH"/>
</dbReference>
<proteinExistence type="predicted"/>
<dbReference type="Gene3D" id="3.20.20.80">
    <property type="entry name" value="Glycosidases"/>
    <property type="match status" value="1"/>
</dbReference>
<feature type="chain" id="PRO_5005202236" evidence="2">
    <location>
        <begin position="19"/>
        <end position="564"/>
    </location>
</feature>
<organism evidence="4 5">
    <name type="scientific">Schizopora paradoxa</name>
    <dbReference type="NCBI Taxonomy" id="27342"/>
    <lineage>
        <taxon>Eukaryota</taxon>
        <taxon>Fungi</taxon>
        <taxon>Dikarya</taxon>
        <taxon>Basidiomycota</taxon>
        <taxon>Agaricomycotina</taxon>
        <taxon>Agaricomycetes</taxon>
        <taxon>Hymenochaetales</taxon>
        <taxon>Schizoporaceae</taxon>
        <taxon>Schizopora</taxon>
    </lineage>
</organism>
<dbReference type="PANTHER" id="PTHR36183:SF2">
    <property type="entry name" value="BETA-GLUCURONIDASE C-TERMINAL DOMAIN-CONTAINING PROTEIN"/>
    <property type="match status" value="1"/>
</dbReference>
<sequence>MLLRRVLAIAIAIPGALSATSFSLQPSFNNDNLVFSNFFGVSIELSVINQLIGNDTSSIPPQIVNYFSNIRTQAGRPLRLRIGGNSMDSGTYDPTQQVMLTFPSAALTPDDQPTTFGPVLFDVLKSVGDKIGGAQMLIGLSLINFQISPQPQLAHDAEEKLGSYLDGLLLGNEPDLYASHGSRPSNWTQADYFNEFGNVTNSLVNSSFGDLLQNPLLGGPTICCSWNLIDLLNEGYDTDFGSHLKYLNLQHYPQDNCAGTHKFGLDYYVDHSQVVELGQWQIDGVNTAHADNKQILMGEFNSASCGGIEGISDTFAATMWAMDWVLQMASVGYTGAYIHTREAGVTYNLFNPPAANSSSTNWTTLPTYYSLIPISEALGASGGAFVTDLNLTDGNVNSTVAGYAIYDSTSQPYALALFNYADDGSEPASYSFQHPAGGQNVFVRYLTATNLTESVSISWGGKTLAGQGNGLFVNSGTAPDQQSSCAVQTGICTVGIPSPGFALVWLNTSAAVSESLPSATSTAPSSAQTSAKGGSVGSASRLFDTLPLAATTCMFAAVIALLGL</sequence>
<feature type="domain" description="Beta-glucuronidase C-terminal" evidence="3">
    <location>
        <begin position="402"/>
        <end position="503"/>
    </location>
</feature>
<feature type="region of interest" description="Disordered" evidence="1">
    <location>
        <begin position="517"/>
        <end position="536"/>
    </location>
</feature>
<evidence type="ECO:0000256" key="2">
    <source>
        <dbReference type="SAM" id="SignalP"/>
    </source>
</evidence>
<reference evidence="4 5" key="1">
    <citation type="submission" date="2015-04" db="EMBL/GenBank/DDBJ databases">
        <title>Complete genome sequence of Schizopora paradoxa KUC8140, a cosmopolitan wood degrader in East Asia.</title>
        <authorList>
            <consortium name="DOE Joint Genome Institute"/>
            <person name="Min B."/>
            <person name="Park H."/>
            <person name="Jang Y."/>
            <person name="Kim J.-J."/>
            <person name="Kim K.H."/>
            <person name="Pangilinan J."/>
            <person name="Lipzen A."/>
            <person name="Riley R."/>
            <person name="Grigoriev I.V."/>
            <person name="Spatafora J.W."/>
            <person name="Choi I.-G."/>
        </authorList>
    </citation>
    <scope>NUCLEOTIDE SEQUENCE [LARGE SCALE GENOMIC DNA]</scope>
    <source>
        <strain evidence="4 5">KUC8140</strain>
    </source>
</reference>
<dbReference type="Pfam" id="PF16862">
    <property type="entry name" value="Glyco_hydro_79C"/>
    <property type="match status" value="1"/>
</dbReference>
<evidence type="ECO:0000313" key="4">
    <source>
        <dbReference type="EMBL" id="KLO18056.1"/>
    </source>
</evidence>
<accession>A0A0H2SLV9</accession>
<dbReference type="InterPro" id="IPR013780">
    <property type="entry name" value="Glyco_hydro_b"/>
</dbReference>
<dbReference type="OrthoDB" id="2796951at2759"/>
<dbReference type="Proteomes" id="UP000053477">
    <property type="component" value="Unassembled WGS sequence"/>
</dbReference>
<dbReference type="InterPro" id="IPR031728">
    <property type="entry name" value="GlcAase_C"/>
</dbReference>
<dbReference type="STRING" id="27342.A0A0H2SLV9"/>
<keyword evidence="5" id="KW-1185">Reference proteome</keyword>
<keyword evidence="4" id="KW-0378">Hydrolase</keyword>
<evidence type="ECO:0000259" key="3">
    <source>
        <dbReference type="Pfam" id="PF16862"/>
    </source>
</evidence>
<dbReference type="AlphaFoldDB" id="A0A0H2SLV9"/>
<dbReference type="GO" id="GO:0016787">
    <property type="term" value="F:hydrolase activity"/>
    <property type="evidence" value="ECO:0007669"/>
    <property type="project" value="UniProtKB-KW"/>
</dbReference>
<dbReference type="PANTHER" id="PTHR36183">
    <property type="entry name" value="BETA-GLUCURONIDASE"/>
    <property type="match status" value="1"/>
</dbReference>
<protein>
    <submittedName>
        <fullName evidence="4">Glycoside hydrolase family 79 protein</fullName>
    </submittedName>
</protein>
<dbReference type="Gene3D" id="2.60.40.1180">
    <property type="entry name" value="Golgi alpha-mannosidase II"/>
    <property type="match status" value="1"/>
</dbReference>
<dbReference type="EMBL" id="KQ085898">
    <property type="protein sequence ID" value="KLO18056.1"/>
    <property type="molecule type" value="Genomic_DNA"/>
</dbReference>
<evidence type="ECO:0000313" key="5">
    <source>
        <dbReference type="Proteomes" id="UP000053477"/>
    </source>
</evidence>
<dbReference type="InterPro" id="IPR052974">
    <property type="entry name" value="GH79_Enzymes"/>
</dbReference>